<reference evidence="1" key="1">
    <citation type="submission" date="2014-05" db="EMBL/GenBank/DDBJ databases">
        <authorList>
            <person name="Chronopoulou M."/>
        </authorList>
    </citation>
    <scope>NUCLEOTIDE SEQUENCE</scope>
    <source>
        <tissue evidence="1">Whole organism</tissue>
    </source>
</reference>
<organism evidence="1">
    <name type="scientific">Lepeophtheirus salmonis</name>
    <name type="common">Salmon louse</name>
    <name type="synonym">Caligus salmonis</name>
    <dbReference type="NCBI Taxonomy" id="72036"/>
    <lineage>
        <taxon>Eukaryota</taxon>
        <taxon>Metazoa</taxon>
        <taxon>Ecdysozoa</taxon>
        <taxon>Arthropoda</taxon>
        <taxon>Crustacea</taxon>
        <taxon>Multicrustacea</taxon>
        <taxon>Hexanauplia</taxon>
        <taxon>Copepoda</taxon>
        <taxon>Siphonostomatoida</taxon>
        <taxon>Caligidae</taxon>
        <taxon>Lepeophtheirus</taxon>
    </lineage>
</organism>
<sequence>SSPTLSEAFPSIYCFTPNIKIGVYTHHHSSNSAPGFEEKYPTPIDKQTNRKKEFYGVPNGFHIIHNIVKFFPIFISKLVI</sequence>
<dbReference type="EMBL" id="HACA01009452">
    <property type="protein sequence ID" value="CDW26813.1"/>
    <property type="molecule type" value="Transcribed_RNA"/>
</dbReference>
<proteinExistence type="predicted"/>
<dbReference type="AlphaFoldDB" id="A0A0K2TL86"/>
<protein>
    <submittedName>
        <fullName evidence="1">Uncharacterized protein</fullName>
    </submittedName>
</protein>
<name>A0A0K2TL86_LEPSM</name>
<feature type="non-terminal residue" evidence="1">
    <location>
        <position position="1"/>
    </location>
</feature>
<accession>A0A0K2TL86</accession>
<evidence type="ECO:0000313" key="1">
    <source>
        <dbReference type="EMBL" id="CDW26813.1"/>
    </source>
</evidence>